<protein>
    <recommendedName>
        <fullName evidence="3">DUF5666 domain-containing protein</fullName>
    </recommendedName>
</protein>
<evidence type="ECO:0000313" key="2">
    <source>
        <dbReference type="Proteomes" id="UP000886723"/>
    </source>
</evidence>
<sequence>MESWRKRAGAWIRNGKNRKRLLISAGFLAAVLISYTAGRITGLRGTPFVGEIKAIDGNSFLVDRPSEWNGINDRGEVCFETDIFTVVDYNGAPASTEDLQVGDRIKVTAYGSIMESYPSMYAEPVTHIEILNDDFGDREKGD</sequence>
<evidence type="ECO:0000313" key="1">
    <source>
        <dbReference type="EMBL" id="HIV12970.1"/>
    </source>
</evidence>
<dbReference type="AlphaFoldDB" id="A0A9D1T5U5"/>
<organism evidence="1 2">
    <name type="scientific">Candidatus Pullilachnospira stercoravium</name>
    <dbReference type="NCBI Taxonomy" id="2840913"/>
    <lineage>
        <taxon>Bacteria</taxon>
        <taxon>Bacillati</taxon>
        <taxon>Bacillota</taxon>
        <taxon>Clostridia</taxon>
        <taxon>Lachnospirales</taxon>
        <taxon>Lachnospiraceae</taxon>
        <taxon>Lachnospiraceae incertae sedis</taxon>
        <taxon>Candidatus Pullilachnospira</taxon>
    </lineage>
</organism>
<proteinExistence type="predicted"/>
<dbReference type="Proteomes" id="UP000886723">
    <property type="component" value="Unassembled WGS sequence"/>
</dbReference>
<reference evidence="1" key="2">
    <citation type="journal article" date="2021" name="PeerJ">
        <title>Extensive microbial diversity within the chicken gut microbiome revealed by metagenomics and culture.</title>
        <authorList>
            <person name="Gilroy R."/>
            <person name="Ravi A."/>
            <person name="Getino M."/>
            <person name="Pursley I."/>
            <person name="Horton D.L."/>
            <person name="Alikhan N.F."/>
            <person name="Baker D."/>
            <person name="Gharbi K."/>
            <person name="Hall N."/>
            <person name="Watson M."/>
            <person name="Adriaenssens E.M."/>
            <person name="Foster-Nyarko E."/>
            <person name="Jarju S."/>
            <person name="Secka A."/>
            <person name="Antonio M."/>
            <person name="Oren A."/>
            <person name="Chaudhuri R.R."/>
            <person name="La Ragione R."/>
            <person name="Hildebrand F."/>
            <person name="Pallen M.J."/>
        </authorList>
    </citation>
    <scope>NUCLEOTIDE SEQUENCE</scope>
    <source>
        <strain evidence="1">ChiBcec2-4451</strain>
    </source>
</reference>
<comment type="caution">
    <text evidence="1">The sequence shown here is derived from an EMBL/GenBank/DDBJ whole genome shotgun (WGS) entry which is preliminary data.</text>
</comment>
<gene>
    <name evidence="1" type="ORF">IAA63_07510</name>
</gene>
<dbReference type="EMBL" id="DVON01000165">
    <property type="protein sequence ID" value="HIV12970.1"/>
    <property type="molecule type" value="Genomic_DNA"/>
</dbReference>
<reference evidence="1" key="1">
    <citation type="submission" date="2020-10" db="EMBL/GenBank/DDBJ databases">
        <authorList>
            <person name="Gilroy R."/>
        </authorList>
    </citation>
    <scope>NUCLEOTIDE SEQUENCE</scope>
    <source>
        <strain evidence="1">ChiBcec2-4451</strain>
    </source>
</reference>
<name>A0A9D1T5U5_9FIRM</name>
<evidence type="ECO:0008006" key="3">
    <source>
        <dbReference type="Google" id="ProtNLM"/>
    </source>
</evidence>
<accession>A0A9D1T5U5</accession>